<keyword evidence="3" id="KW-1185">Reference proteome</keyword>
<gene>
    <name evidence="2" type="ORF">DPM33_15175</name>
</gene>
<dbReference type="InterPro" id="IPR011944">
    <property type="entry name" value="Steroid_delta5-4_isomerase"/>
</dbReference>
<dbReference type="OrthoDB" id="122531at2"/>
<dbReference type="RefSeq" id="WP_112098241.1">
    <property type="nucleotide sequence ID" value="NZ_QMBP01000006.1"/>
</dbReference>
<reference evidence="2 3" key="2">
    <citation type="submission" date="2018-07" db="EMBL/GenBank/DDBJ databases">
        <title>Diversity of Mesorhizobium strains in Brazil.</title>
        <authorList>
            <person name="Helene L.C.F."/>
            <person name="Dall'Agnol R."/>
            <person name="Delamuta J.R.M."/>
            <person name="Hungria M."/>
        </authorList>
    </citation>
    <scope>NUCLEOTIDE SEQUENCE [LARGE SCALE GENOMIC DNA]</scope>
    <source>
        <strain evidence="2 3">AC99b</strain>
    </source>
</reference>
<comment type="caution">
    <text evidence="2">The sequence shown here is derived from an EMBL/GenBank/DDBJ whole genome shotgun (WGS) entry which is preliminary data.</text>
</comment>
<evidence type="ECO:0000313" key="2">
    <source>
        <dbReference type="EMBL" id="RAZ90168.1"/>
    </source>
</evidence>
<dbReference type="Gene3D" id="3.10.450.50">
    <property type="match status" value="1"/>
</dbReference>
<dbReference type="Pfam" id="PF14534">
    <property type="entry name" value="DUF4440"/>
    <property type="match status" value="1"/>
</dbReference>
<evidence type="ECO:0000313" key="3">
    <source>
        <dbReference type="Proteomes" id="UP000251558"/>
    </source>
</evidence>
<reference evidence="3" key="1">
    <citation type="submission" date="2018-06" db="EMBL/GenBank/DDBJ databases">
        <authorList>
            <person name="Helene L.C."/>
            <person name="Dall'Agnol R."/>
            <person name="Delamuta J.R."/>
            <person name="Hungria M."/>
        </authorList>
    </citation>
    <scope>NUCLEOTIDE SEQUENCE [LARGE SCALE GENOMIC DNA]</scope>
    <source>
        <strain evidence="3">AC99b</strain>
    </source>
</reference>
<dbReference type="NCBIfam" id="TIGR02246">
    <property type="entry name" value="SgcJ/EcaC family oxidoreductase"/>
    <property type="match status" value="1"/>
</dbReference>
<dbReference type="InterPro" id="IPR027843">
    <property type="entry name" value="DUF4440"/>
</dbReference>
<feature type="domain" description="DUF4440" evidence="1">
    <location>
        <begin position="12"/>
        <end position="122"/>
    </location>
</feature>
<dbReference type="InterPro" id="IPR032710">
    <property type="entry name" value="NTF2-like_dom_sf"/>
</dbReference>
<protein>
    <submittedName>
        <fullName evidence="2">DUF4440 domain-containing protein</fullName>
    </submittedName>
</protein>
<evidence type="ECO:0000259" key="1">
    <source>
        <dbReference type="Pfam" id="PF14534"/>
    </source>
</evidence>
<dbReference type="SUPFAM" id="SSF54427">
    <property type="entry name" value="NTF2-like"/>
    <property type="match status" value="1"/>
</dbReference>
<sequence>MGLVISRPADAGRAFADAWNRHDMDDFASLFCENANFVNVVGMWWKNRSEIEAAHRATHETMFRDSQLEGVVSSVVELSPGVASVHYVWTLTGASAPDGSSAGPRKGILLLIVKEQQSGWLIKVAQNTDIVPGAIAPSSR</sequence>
<accession>A0A330HQZ6</accession>
<organism evidence="2 3">
    <name type="scientific">Mesorhizobium hawassense</name>
    <dbReference type="NCBI Taxonomy" id="1209954"/>
    <lineage>
        <taxon>Bacteria</taxon>
        <taxon>Pseudomonadati</taxon>
        <taxon>Pseudomonadota</taxon>
        <taxon>Alphaproteobacteria</taxon>
        <taxon>Hyphomicrobiales</taxon>
        <taxon>Phyllobacteriaceae</taxon>
        <taxon>Mesorhizobium</taxon>
    </lineage>
</organism>
<dbReference type="EMBL" id="QMBP01000006">
    <property type="protein sequence ID" value="RAZ90168.1"/>
    <property type="molecule type" value="Genomic_DNA"/>
</dbReference>
<proteinExistence type="predicted"/>
<dbReference type="Proteomes" id="UP000251558">
    <property type="component" value="Unassembled WGS sequence"/>
</dbReference>
<dbReference type="AlphaFoldDB" id="A0A330HQZ6"/>
<name>A0A330HQZ6_9HYPH</name>